<keyword evidence="8 10" id="KW-0503">Monooxygenase</keyword>
<organism evidence="12">
    <name type="scientific">Psilocybe cubensis</name>
    <name type="common">Psychedelic mushroom</name>
    <name type="synonym">Stropharia cubensis</name>
    <dbReference type="NCBI Taxonomy" id="181762"/>
    <lineage>
        <taxon>Eukaryota</taxon>
        <taxon>Fungi</taxon>
        <taxon>Dikarya</taxon>
        <taxon>Basidiomycota</taxon>
        <taxon>Agaricomycotina</taxon>
        <taxon>Agaricomycetes</taxon>
        <taxon>Agaricomycetidae</taxon>
        <taxon>Agaricales</taxon>
        <taxon>Agaricineae</taxon>
        <taxon>Strophariaceae</taxon>
        <taxon>Psilocybe</taxon>
    </lineage>
</organism>
<dbReference type="InterPro" id="IPR036396">
    <property type="entry name" value="Cyt_P450_sf"/>
</dbReference>
<proteinExistence type="inferred from homology"/>
<dbReference type="EMBL" id="JAFIQS010000007">
    <property type="protein sequence ID" value="KAG5167673.1"/>
    <property type="molecule type" value="Genomic_DNA"/>
</dbReference>
<comment type="pathway">
    <text evidence="2">Secondary metabolite biosynthesis.</text>
</comment>
<dbReference type="AlphaFoldDB" id="A0A8H8CJF0"/>
<dbReference type="PANTHER" id="PTHR46300:SF7">
    <property type="entry name" value="P450, PUTATIVE (EUROFUNG)-RELATED"/>
    <property type="match status" value="1"/>
</dbReference>
<dbReference type="InterPro" id="IPR002401">
    <property type="entry name" value="Cyt_P450_E_grp-I"/>
</dbReference>
<accession>A0A8H8CJF0</accession>
<dbReference type="SUPFAM" id="SSF48264">
    <property type="entry name" value="Cytochrome P450"/>
    <property type="match status" value="1"/>
</dbReference>
<keyword evidence="5 9" id="KW-0479">Metal-binding</keyword>
<evidence type="ECO:0000256" key="1">
    <source>
        <dbReference type="ARBA" id="ARBA00001971"/>
    </source>
</evidence>
<keyword evidence="11" id="KW-0472">Membrane</keyword>
<dbReference type="InterPro" id="IPR050364">
    <property type="entry name" value="Cytochrome_P450_fung"/>
</dbReference>
<evidence type="ECO:0000256" key="11">
    <source>
        <dbReference type="SAM" id="Phobius"/>
    </source>
</evidence>
<evidence type="ECO:0000313" key="12">
    <source>
        <dbReference type="EMBL" id="KAG5167673.1"/>
    </source>
</evidence>
<evidence type="ECO:0000256" key="8">
    <source>
        <dbReference type="ARBA" id="ARBA00023033"/>
    </source>
</evidence>
<dbReference type="CDD" id="cd11065">
    <property type="entry name" value="CYP64-like"/>
    <property type="match status" value="1"/>
</dbReference>
<dbReference type="GO" id="GO:0016705">
    <property type="term" value="F:oxidoreductase activity, acting on paired donors, with incorporation or reduction of molecular oxygen"/>
    <property type="evidence" value="ECO:0007669"/>
    <property type="project" value="InterPro"/>
</dbReference>
<dbReference type="Gene3D" id="1.10.630.10">
    <property type="entry name" value="Cytochrome P450"/>
    <property type="match status" value="1"/>
</dbReference>
<dbReference type="Pfam" id="PF00067">
    <property type="entry name" value="p450"/>
    <property type="match status" value="1"/>
</dbReference>
<evidence type="ECO:0000256" key="5">
    <source>
        <dbReference type="ARBA" id="ARBA00022723"/>
    </source>
</evidence>
<dbReference type="PRINTS" id="PR00463">
    <property type="entry name" value="EP450I"/>
</dbReference>
<comment type="similarity">
    <text evidence="3 10">Belongs to the cytochrome P450 family.</text>
</comment>
<evidence type="ECO:0000256" key="2">
    <source>
        <dbReference type="ARBA" id="ARBA00005179"/>
    </source>
</evidence>
<gene>
    <name evidence="12" type="ORF">JR316_008025</name>
</gene>
<evidence type="ECO:0008006" key="13">
    <source>
        <dbReference type="Google" id="ProtNLM"/>
    </source>
</evidence>
<reference evidence="12" key="1">
    <citation type="submission" date="2021-02" db="EMBL/GenBank/DDBJ databases">
        <title>Psilocybe cubensis genome.</title>
        <authorList>
            <person name="Mckernan K.J."/>
            <person name="Crawford S."/>
            <person name="Trippe A."/>
            <person name="Kane L.T."/>
            <person name="Mclaughlin S."/>
        </authorList>
    </citation>
    <scope>NUCLEOTIDE SEQUENCE [LARGE SCALE GENOMIC DNA]</scope>
    <source>
        <strain evidence="12">MGC-MH-2018</strain>
    </source>
</reference>
<keyword evidence="11" id="KW-1133">Transmembrane helix</keyword>
<dbReference type="GO" id="GO:0005506">
    <property type="term" value="F:iron ion binding"/>
    <property type="evidence" value="ECO:0007669"/>
    <property type="project" value="InterPro"/>
</dbReference>
<keyword evidence="4 9" id="KW-0349">Heme</keyword>
<evidence type="ECO:0000256" key="4">
    <source>
        <dbReference type="ARBA" id="ARBA00022617"/>
    </source>
</evidence>
<evidence type="ECO:0000256" key="9">
    <source>
        <dbReference type="PIRSR" id="PIRSR602401-1"/>
    </source>
</evidence>
<evidence type="ECO:0000256" key="10">
    <source>
        <dbReference type="RuleBase" id="RU000461"/>
    </source>
</evidence>
<keyword evidence="7 9" id="KW-0408">Iron</keyword>
<sequence length="532" mass="59745">MVIKSKESSSASPSLNMIQTVIVALALLAGLWFIRNKRAPSTPYSHLPLPPGPKRLPVIGNLLNMPAAAHDYHEWSKQYKSDIIYLDVPGSKMVVLDTYDAAFELLERRSAKYSSRARLTMVNELMGWDFALGFMEYGKAWRDRRRLMHNSFHPEAAKQFRPQLLKETRKMLERFLDTPNGDVMGNIRHMTRNIILQITYGLEVQPEGDPFIEVAERAIEGSLVASIPGNFLVNSFPFLKHVPDWFPGASFHKKAREWKGYGLKMIESPFSATKRNMAAGESPQCFVSTNLEKMETHDAAHERDIKLTAGSMYSAGTDSTLSAIGSCILGFLQKPEVLKKAQAEVDKMVKPGHLPDFEDIDSLPYITAITMEVLRWRVVGPIGVPHLLTEEDEYKGYRIPAGTTVIANQWAMLHDESVYPNPSDFNPDRFMLDGKVNPAVRDPSHACWGFGRRICPGRYMAFSSVWIAIASLVAVFDISNAVDDEGNVIEPTHEYTPNLIRVPVPYKCSITPRSPQSDRLIRASVHEELANA</sequence>
<keyword evidence="6 10" id="KW-0560">Oxidoreductase</keyword>
<dbReference type="PROSITE" id="PS00086">
    <property type="entry name" value="CYTOCHROME_P450"/>
    <property type="match status" value="1"/>
</dbReference>
<comment type="caution">
    <text evidence="12">The sequence shown here is derived from an EMBL/GenBank/DDBJ whole genome shotgun (WGS) entry which is preliminary data.</text>
</comment>
<protein>
    <recommendedName>
        <fullName evidence="13">Cytochrome P450</fullName>
    </recommendedName>
</protein>
<evidence type="ECO:0000256" key="3">
    <source>
        <dbReference type="ARBA" id="ARBA00010617"/>
    </source>
</evidence>
<dbReference type="GO" id="GO:0004497">
    <property type="term" value="F:monooxygenase activity"/>
    <property type="evidence" value="ECO:0007669"/>
    <property type="project" value="UniProtKB-KW"/>
</dbReference>
<keyword evidence="11" id="KW-0812">Transmembrane</keyword>
<comment type="cofactor">
    <cofactor evidence="1 9">
        <name>heme</name>
        <dbReference type="ChEBI" id="CHEBI:30413"/>
    </cofactor>
</comment>
<dbReference type="GO" id="GO:0020037">
    <property type="term" value="F:heme binding"/>
    <property type="evidence" value="ECO:0007669"/>
    <property type="project" value="InterPro"/>
</dbReference>
<evidence type="ECO:0000256" key="6">
    <source>
        <dbReference type="ARBA" id="ARBA00023002"/>
    </source>
</evidence>
<evidence type="ECO:0000256" key="7">
    <source>
        <dbReference type="ARBA" id="ARBA00023004"/>
    </source>
</evidence>
<dbReference type="InterPro" id="IPR017972">
    <property type="entry name" value="Cyt_P450_CS"/>
</dbReference>
<dbReference type="PANTHER" id="PTHR46300">
    <property type="entry name" value="P450, PUTATIVE (EUROFUNG)-RELATED-RELATED"/>
    <property type="match status" value="1"/>
</dbReference>
<feature type="transmembrane region" description="Helical" evidence="11">
    <location>
        <begin position="15"/>
        <end position="34"/>
    </location>
</feature>
<feature type="binding site" description="axial binding residue" evidence="9">
    <location>
        <position position="455"/>
    </location>
    <ligand>
        <name>heme</name>
        <dbReference type="ChEBI" id="CHEBI:30413"/>
    </ligand>
    <ligandPart>
        <name>Fe</name>
        <dbReference type="ChEBI" id="CHEBI:18248"/>
    </ligandPart>
</feature>
<name>A0A8H8CJF0_PSICU</name>
<dbReference type="InterPro" id="IPR001128">
    <property type="entry name" value="Cyt_P450"/>
</dbReference>